<accession>A0AAE3QQ88</accession>
<dbReference type="EMBL" id="JASJOS010000004">
    <property type="protein sequence ID" value="MDJ1481136.1"/>
    <property type="molecule type" value="Genomic_DNA"/>
</dbReference>
<keyword evidence="1" id="KW-0472">Membrane</keyword>
<feature type="transmembrane region" description="Helical" evidence="1">
    <location>
        <begin position="75"/>
        <end position="94"/>
    </location>
</feature>
<evidence type="ECO:0000313" key="3">
    <source>
        <dbReference type="EMBL" id="MDJ1481136.1"/>
    </source>
</evidence>
<name>A0AAE3QQ88_9BACT</name>
<protein>
    <submittedName>
        <fullName evidence="3">Histidine kinase</fullName>
    </submittedName>
</protein>
<dbReference type="RefSeq" id="WP_313978500.1">
    <property type="nucleotide sequence ID" value="NZ_JASJOS010000004.1"/>
</dbReference>
<dbReference type="InterPro" id="IPR010559">
    <property type="entry name" value="Sig_transdc_His_kin_internal"/>
</dbReference>
<comment type="caution">
    <text evidence="3">The sequence shown here is derived from an EMBL/GenBank/DDBJ whole genome shotgun (WGS) entry which is preliminary data.</text>
</comment>
<evidence type="ECO:0000313" key="4">
    <source>
        <dbReference type="Proteomes" id="UP001241110"/>
    </source>
</evidence>
<keyword evidence="1" id="KW-0812">Transmembrane</keyword>
<dbReference type="Proteomes" id="UP001241110">
    <property type="component" value="Unassembled WGS sequence"/>
</dbReference>
<evidence type="ECO:0000256" key="1">
    <source>
        <dbReference type="SAM" id="Phobius"/>
    </source>
</evidence>
<dbReference type="PANTHER" id="PTHR34220">
    <property type="entry name" value="SENSOR HISTIDINE KINASE YPDA"/>
    <property type="match status" value="1"/>
</dbReference>
<feature type="transmembrane region" description="Helical" evidence="1">
    <location>
        <begin position="51"/>
        <end position="68"/>
    </location>
</feature>
<dbReference type="GO" id="GO:0000155">
    <property type="term" value="F:phosphorelay sensor kinase activity"/>
    <property type="evidence" value="ECO:0007669"/>
    <property type="project" value="InterPro"/>
</dbReference>
<keyword evidence="1" id="KW-1133">Transmembrane helix</keyword>
<feature type="transmembrane region" description="Helical" evidence="1">
    <location>
        <begin position="114"/>
        <end position="139"/>
    </location>
</feature>
<evidence type="ECO:0000259" key="2">
    <source>
        <dbReference type="Pfam" id="PF06580"/>
    </source>
</evidence>
<dbReference type="AlphaFoldDB" id="A0AAE3QQ88"/>
<feature type="domain" description="Signal transduction histidine kinase internal region" evidence="2">
    <location>
        <begin position="160"/>
        <end position="238"/>
    </location>
</feature>
<dbReference type="InterPro" id="IPR050640">
    <property type="entry name" value="Bact_2-comp_sensor_kinase"/>
</dbReference>
<reference evidence="3" key="1">
    <citation type="submission" date="2023-05" db="EMBL/GenBank/DDBJ databases">
        <authorList>
            <person name="Zhang X."/>
        </authorList>
    </citation>
    <scope>NUCLEOTIDE SEQUENCE</scope>
    <source>
        <strain evidence="3">YF14B1</strain>
    </source>
</reference>
<gene>
    <name evidence="3" type="ORF">QNI16_11625</name>
</gene>
<dbReference type="InterPro" id="IPR036890">
    <property type="entry name" value="HATPase_C_sf"/>
</dbReference>
<keyword evidence="3" id="KW-0808">Transferase</keyword>
<proteinExistence type="predicted"/>
<dbReference type="Pfam" id="PF06580">
    <property type="entry name" value="His_kinase"/>
    <property type="match status" value="1"/>
</dbReference>
<dbReference type="PANTHER" id="PTHR34220:SF7">
    <property type="entry name" value="SENSOR HISTIDINE KINASE YPDA"/>
    <property type="match status" value="1"/>
</dbReference>
<dbReference type="Gene3D" id="3.30.565.10">
    <property type="entry name" value="Histidine kinase-like ATPase, C-terminal domain"/>
    <property type="match status" value="1"/>
</dbReference>
<sequence length="351" mass="40779">MKQPFYIANNRPLTHILFWIAYLLVYTGVHADGEDFFLTYFQIELQKLPPAILVAYVNMYLLFPLFFIQRKYVAYSLWAVVLLFVASVVGRALIERVIEPLFYADTTVVEEVFIGYLLLKSMLWFLSPILLFTLVLNVFRQWVDQEQYNQEMAKEKLATELNFLKAQVQPHFLFNTLNNLYALTLQASPVAPRVVLKLSELMSYMLYDSQSDTLLLSKEISHIQNYIELEKLRYTSRLDLSLNVSGDIHDKRIAPLLLIPFVENAFKHGVSNETNQIWVTIDIKVKDNWLSVKVENSHTGDELVSSLSNNHNGLGLQNIARRLKLLYPNDHELVIKKETDRYLVDLKIKIS</sequence>
<feature type="transmembrane region" description="Helical" evidence="1">
    <location>
        <begin position="12"/>
        <end position="31"/>
    </location>
</feature>
<organism evidence="3 4">
    <name type="scientific">Xanthocytophaga flava</name>
    <dbReference type="NCBI Taxonomy" id="3048013"/>
    <lineage>
        <taxon>Bacteria</taxon>
        <taxon>Pseudomonadati</taxon>
        <taxon>Bacteroidota</taxon>
        <taxon>Cytophagia</taxon>
        <taxon>Cytophagales</taxon>
        <taxon>Rhodocytophagaceae</taxon>
        <taxon>Xanthocytophaga</taxon>
    </lineage>
</organism>
<keyword evidence="3" id="KW-0418">Kinase</keyword>
<dbReference type="SUPFAM" id="SSF55874">
    <property type="entry name" value="ATPase domain of HSP90 chaperone/DNA topoisomerase II/histidine kinase"/>
    <property type="match status" value="1"/>
</dbReference>
<dbReference type="GO" id="GO:0016020">
    <property type="term" value="C:membrane"/>
    <property type="evidence" value="ECO:0007669"/>
    <property type="project" value="InterPro"/>
</dbReference>